<dbReference type="KEGG" id="aqt:FN924_15335"/>
<dbReference type="Proteomes" id="UP000315215">
    <property type="component" value="Chromosome"/>
</dbReference>
<reference evidence="7 8" key="1">
    <citation type="submission" date="2019-07" db="EMBL/GenBank/DDBJ databases">
        <authorList>
            <person name="Li J."/>
        </authorList>
    </citation>
    <scope>NUCLEOTIDE SEQUENCE [LARGE SCALE GENOMIC DNA]</scope>
    <source>
        <strain evidence="7 8">TKL69</strain>
    </source>
</reference>
<keyword evidence="2 4" id="KW-0560">Oxidoreductase</keyword>
<evidence type="ECO:0000259" key="5">
    <source>
        <dbReference type="Pfam" id="PF00389"/>
    </source>
</evidence>
<evidence type="ECO:0000256" key="3">
    <source>
        <dbReference type="ARBA" id="ARBA00023027"/>
    </source>
</evidence>
<dbReference type="CDD" id="cd12173">
    <property type="entry name" value="PGDH_4"/>
    <property type="match status" value="1"/>
</dbReference>
<evidence type="ECO:0000313" key="8">
    <source>
        <dbReference type="Proteomes" id="UP000315215"/>
    </source>
</evidence>
<proteinExistence type="inferred from homology"/>
<dbReference type="FunFam" id="3.40.50.720:FF:000203">
    <property type="entry name" value="D-3-phosphoglycerate dehydrogenase (SerA)"/>
    <property type="match status" value="1"/>
</dbReference>
<dbReference type="PROSITE" id="PS00671">
    <property type="entry name" value="D_2_HYDROXYACID_DH_3"/>
    <property type="match status" value="1"/>
</dbReference>
<dbReference type="PROSITE" id="PS00670">
    <property type="entry name" value="D_2_HYDROXYACID_DH_2"/>
    <property type="match status" value="1"/>
</dbReference>
<dbReference type="InterPro" id="IPR029753">
    <property type="entry name" value="D-isomer_DH_CS"/>
</dbReference>
<dbReference type="OrthoDB" id="9805416at2"/>
<comment type="similarity">
    <text evidence="1 4">Belongs to the D-isomer specific 2-hydroxyacid dehydrogenase family.</text>
</comment>
<dbReference type="GO" id="GO:0051287">
    <property type="term" value="F:NAD binding"/>
    <property type="evidence" value="ECO:0007669"/>
    <property type="project" value="InterPro"/>
</dbReference>
<dbReference type="SUPFAM" id="SSF52283">
    <property type="entry name" value="Formate/glycerate dehydrogenase catalytic domain-like"/>
    <property type="match status" value="1"/>
</dbReference>
<sequence>MNILITEFIWPDGIQILESYGTVRYDPDLWNNYDSMLEQLERVDALIIRNQTKVDTTLLKYAPHLKVIGRLGVGLDNIDVEAVKNHDATIVYAKNANANSVAEYVFAAMFDASRRLHEANEDVQLAQWNRKRFTGSELAGKTVGLIGLGEISKRVAVRANTFGMRTLGYSPSASTYDFSTELGVAIASLDQVLEESDFVSIHIPLTQKTKHFMSSEQLHKMKKSAYLINTSRGGIVDEMALLDVVKTQQIAGAYVDVLEQEPVQERNPLLHQPNIRITPHIAGLTEESQLRTSILVANEVGKVLQGKPSACCV</sequence>
<evidence type="ECO:0000256" key="1">
    <source>
        <dbReference type="ARBA" id="ARBA00005854"/>
    </source>
</evidence>
<dbReference type="RefSeq" id="WP_143895974.1">
    <property type="nucleotide sequence ID" value="NZ_CP041666.1"/>
</dbReference>
<dbReference type="PANTHER" id="PTHR42789">
    <property type="entry name" value="D-ISOMER SPECIFIC 2-HYDROXYACID DEHYDROGENASE FAMILY PROTEIN (AFU_ORTHOLOGUE AFUA_6G10090)"/>
    <property type="match status" value="1"/>
</dbReference>
<feature type="domain" description="D-isomer specific 2-hydroxyacid dehydrogenase NAD-binding" evidence="6">
    <location>
        <begin position="106"/>
        <end position="282"/>
    </location>
</feature>
<dbReference type="Pfam" id="PF00389">
    <property type="entry name" value="2-Hacid_dh"/>
    <property type="match status" value="1"/>
</dbReference>
<gene>
    <name evidence="7" type="ORF">FN924_15335</name>
</gene>
<dbReference type="PANTHER" id="PTHR42789:SF1">
    <property type="entry name" value="D-ISOMER SPECIFIC 2-HYDROXYACID DEHYDROGENASE FAMILY PROTEIN (AFU_ORTHOLOGUE AFUA_6G10090)"/>
    <property type="match status" value="1"/>
</dbReference>
<evidence type="ECO:0000259" key="6">
    <source>
        <dbReference type="Pfam" id="PF02826"/>
    </source>
</evidence>
<dbReference type="Pfam" id="PF02826">
    <property type="entry name" value="2-Hacid_dh_C"/>
    <property type="match status" value="1"/>
</dbReference>
<evidence type="ECO:0000256" key="4">
    <source>
        <dbReference type="RuleBase" id="RU003719"/>
    </source>
</evidence>
<dbReference type="GO" id="GO:0016616">
    <property type="term" value="F:oxidoreductase activity, acting on the CH-OH group of donors, NAD or NADP as acceptor"/>
    <property type="evidence" value="ECO:0007669"/>
    <property type="project" value="InterPro"/>
</dbReference>
<accession>A0A516KJ61</accession>
<keyword evidence="8" id="KW-1185">Reference proteome</keyword>
<dbReference type="InterPro" id="IPR006139">
    <property type="entry name" value="D-isomer_2_OHA_DH_cat_dom"/>
</dbReference>
<dbReference type="InterPro" id="IPR050857">
    <property type="entry name" value="D-2-hydroxyacid_DH"/>
</dbReference>
<organism evidence="7 8">
    <name type="scientific">Radiobacillus deserti</name>
    <dbReference type="NCBI Taxonomy" id="2594883"/>
    <lineage>
        <taxon>Bacteria</taxon>
        <taxon>Bacillati</taxon>
        <taxon>Bacillota</taxon>
        <taxon>Bacilli</taxon>
        <taxon>Bacillales</taxon>
        <taxon>Bacillaceae</taxon>
        <taxon>Radiobacillus</taxon>
    </lineage>
</organism>
<dbReference type="AlphaFoldDB" id="A0A516KJ61"/>
<name>A0A516KJ61_9BACI</name>
<evidence type="ECO:0000313" key="7">
    <source>
        <dbReference type="EMBL" id="QDP41434.1"/>
    </source>
</evidence>
<feature type="domain" description="D-isomer specific 2-hydroxyacid dehydrogenase catalytic" evidence="5">
    <location>
        <begin position="3"/>
        <end position="313"/>
    </location>
</feature>
<keyword evidence="3" id="KW-0520">NAD</keyword>
<evidence type="ECO:0000256" key="2">
    <source>
        <dbReference type="ARBA" id="ARBA00023002"/>
    </source>
</evidence>
<dbReference type="EMBL" id="CP041666">
    <property type="protein sequence ID" value="QDP41434.1"/>
    <property type="molecule type" value="Genomic_DNA"/>
</dbReference>
<protein>
    <submittedName>
        <fullName evidence="7">Hydroxyacid dehydrogenase</fullName>
    </submittedName>
</protein>
<dbReference type="Gene3D" id="3.40.50.720">
    <property type="entry name" value="NAD(P)-binding Rossmann-like Domain"/>
    <property type="match status" value="2"/>
</dbReference>
<dbReference type="SUPFAM" id="SSF51735">
    <property type="entry name" value="NAD(P)-binding Rossmann-fold domains"/>
    <property type="match status" value="1"/>
</dbReference>
<dbReference type="InterPro" id="IPR006140">
    <property type="entry name" value="D-isomer_DH_NAD-bd"/>
</dbReference>
<dbReference type="InterPro" id="IPR036291">
    <property type="entry name" value="NAD(P)-bd_dom_sf"/>
</dbReference>